<dbReference type="VEuPathDB" id="CryptoDB:Chro.30464"/>
<dbReference type="VEuPathDB" id="CryptoDB:CHUDEA3_4130"/>
<sequence>MPCIHYRKENVRSGLIHPNGKIIALLVSSNIYTIELYRIDDLNKPIKLLWSFQIKDKPSCMDWCNNAKSICIGDTNGSVTIIDINGQVNSYNNLHSQNNEIKEMRNFMLSGELLNLRKEGIFPRKLQELIVIEPYSLSIRNSNGSESIGLDELLNELVLDQEGDDPFDDSQIDSTTNQLEISKSKVEILPEDSQNANRGNYKEAPKLLPEYLNLEEDVCLILTIDSKNNMICSIGGHTPVWVYNLHDLGQGKDRILKDISICKNHIFLTYFPESEKKEDLFIEMIDMKQFIDSFAIIFNTFGFLQYMRQLLNYLKNVFQQILSVWLTGIKPFRQFLSNDKTVKKSNFSIFLLSIISGAPINMFQPSNSSTAELSITIDQLVMFGQNIHDSMVYIENTISQTVEPTMQQIFIIWSIIQKTEIIEDQETNKVSVQIHLLKEFNKTLIYETEQVKPIVHTFLHLLSIAKTYKDDVKKTSTDHFLPPKIISSVNSNIIASTFKISSDSYFVLKDFIKRKRLFTDENVKEMDDESQISHFLNEIEFRKIDKLLNEDAEGCSLSCIFNLSSAIEELYRLAVKKVSKNFICSFSSLKVNLDPGYFSTQKIFNCTNVSMDDFQNIVVKLIHPIQTENNKYVISKICIKNDEFSSPISTFGNNHTLEYPTDFSNGNIQIEYCSKEFSPSINKISIDYTIVCLPIHLQNFKISSVVWTHTNELLMLVYDGLKSSLLFGFNLDLIKLHALTPRTNNLLDDSLQNNNLAQNSLRLMFSIINSKAGQDITKSCTKSCLNLTNLSNIFHYSQDISRIHRPQKFRNLSMNISGTNESNSSIEFNESQKESCTSTMILDFHSKFNQVSLIIINKITVRLLFNLIKISF</sequence>
<gene>
    <name evidence="1" type="ORF">CHUDEA3_4130</name>
</gene>
<dbReference type="InterPro" id="IPR036322">
    <property type="entry name" value="WD40_repeat_dom_sf"/>
</dbReference>
<dbReference type="Proteomes" id="UP000199752">
    <property type="component" value="Chromosome 3"/>
</dbReference>
<dbReference type="AlphaFoldDB" id="A0A0S4TDE1"/>
<evidence type="ECO:0000313" key="1">
    <source>
        <dbReference type="EMBL" id="CUV05353.1"/>
    </source>
</evidence>
<dbReference type="VEuPathDB" id="CryptoDB:GY17_00003809"/>
<reference evidence="1" key="1">
    <citation type="submission" date="2015-08" db="EMBL/GenBank/DDBJ databases">
        <authorList>
            <person name="Babu N.S."/>
            <person name="Beckwith C.J."/>
            <person name="Beseler K.G."/>
            <person name="Brison A."/>
            <person name="Carone J.V."/>
            <person name="Caskin T.P."/>
            <person name="Diamond M."/>
            <person name="Durham M.E."/>
            <person name="Foxe J.M."/>
            <person name="Go M."/>
            <person name="Henderson B.A."/>
            <person name="Jones I.B."/>
            <person name="McGettigan J.A."/>
            <person name="Micheletti S.J."/>
            <person name="Nasrallah M.E."/>
            <person name="Ortiz D."/>
            <person name="Piller C.R."/>
            <person name="Privatt S.R."/>
            <person name="Schneider S.L."/>
            <person name="Sharp S."/>
            <person name="Smith T.C."/>
            <person name="Stanton J.D."/>
            <person name="Ullery H.E."/>
            <person name="Wilson R.J."/>
            <person name="Serrano M.G."/>
            <person name="Buck G."/>
            <person name="Lee V."/>
            <person name="Wang Y."/>
            <person name="Carvalho R."/>
            <person name="Voegtly L."/>
            <person name="Shi R."/>
            <person name="Duckworth R."/>
            <person name="Johnson A."/>
            <person name="Loviza R."/>
            <person name="Walstead R."/>
            <person name="Shah Z."/>
            <person name="Kiflezghi M."/>
            <person name="Wade K."/>
            <person name="Ball S.L."/>
            <person name="Bradley K.W."/>
            <person name="Asai D.J."/>
            <person name="Bowman C.A."/>
            <person name="Russell D.A."/>
            <person name="Pope W.H."/>
            <person name="Jacobs-Sera D."/>
            <person name="Hendrix R.W."/>
            <person name="Hatfull G.F."/>
        </authorList>
    </citation>
    <scope>NUCLEOTIDE SEQUENCE [LARGE SCALE GENOMIC DNA]</scope>
</reference>
<dbReference type="VEuPathDB" id="CryptoDB:ChTU502y2012_416g0255"/>
<organism evidence="1">
    <name type="scientific">Cryptosporidium hominis</name>
    <dbReference type="NCBI Taxonomy" id="237895"/>
    <lineage>
        <taxon>Eukaryota</taxon>
        <taxon>Sar</taxon>
        <taxon>Alveolata</taxon>
        <taxon>Apicomplexa</taxon>
        <taxon>Conoidasida</taxon>
        <taxon>Coccidia</taxon>
        <taxon>Eucoccidiorida</taxon>
        <taxon>Eimeriorina</taxon>
        <taxon>Cryptosporidiidae</taxon>
        <taxon>Cryptosporidium</taxon>
    </lineage>
</organism>
<name>A0A0S4TDE1_CRYHO</name>
<dbReference type="SUPFAM" id="SSF50978">
    <property type="entry name" value="WD40 repeat-like"/>
    <property type="match status" value="1"/>
</dbReference>
<evidence type="ECO:0008006" key="2">
    <source>
        <dbReference type="Google" id="ProtNLM"/>
    </source>
</evidence>
<accession>A0A0S4TDE1</accession>
<protein>
    <recommendedName>
        <fullName evidence="2">Anaphase-promoting complex subunit 4</fullName>
    </recommendedName>
</protein>
<proteinExistence type="predicted"/>
<dbReference type="EMBL" id="LN877949">
    <property type="protein sequence ID" value="CUV05353.1"/>
    <property type="molecule type" value="Genomic_DNA"/>
</dbReference>